<gene>
    <name evidence="2" type="ORF">FD13_GL000427</name>
</gene>
<dbReference type="RefSeq" id="WP_061776669.1">
    <property type="nucleotide sequence ID" value="NZ_AYZH01000012.1"/>
</dbReference>
<evidence type="ECO:0000313" key="3">
    <source>
        <dbReference type="Proteomes" id="UP000051589"/>
    </source>
</evidence>
<sequence length="103" mass="10905">MLKIKKMMSKLVLGAMTVTTLLATSAGASAATKTTVTATPVNPAVTAVVNLKTRPAGDFQLTKIHLKRVTSKEISSQVQTNIDASALSLDRKHQASQLTSQLK</sequence>
<dbReference type="OrthoDB" id="2325699at2"/>
<feature type="chain" id="PRO_5006416076" evidence="1">
    <location>
        <begin position="31"/>
        <end position="103"/>
    </location>
</feature>
<protein>
    <submittedName>
        <fullName evidence="2">Uncharacterized protein</fullName>
    </submittedName>
</protein>
<keyword evidence="3" id="KW-1185">Reference proteome</keyword>
<dbReference type="AlphaFoldDB" id="A0A0R2DEL0"/>
<name>A0A0R2DEL0_9LACO</name>
<proteinExistence type="predicted"/>
<evidence type="ECO:0000313" key="2">
    <source>
        <dbReference type="EMBL" id="KRN01974.1"/>
    </source>
</evidence>
<keyword evidence="1" id="KW-0732">Signal</keyword>
<dbReference type="PATRIC" id="fig|1423803.3.peg.422"/>
<comment type="caution">
    <text evidence="2">The sequence shown here is derived from an EMBL/GenBank/DDBJ whole genome shotgun (WGS) entry which is preliminary data.</text>
</comment>
<dbReference type="STRING" id="1423803.FD13_GL000427"/>
<reference evidence="2 3" key="1">
    <citation type="journal article" date="2015" name="Genome Announc.">
        <title>Expanding the biotechnology potential of lactobacilli through comparative genomics of 213 strains and associated genera.</title>
        <authorList>
            <person name="Sun Z."/>
            <person name="Harris H.M."/>
            <person name="McCann A."/>
            <person name="Guo C."/>
            <person name="Argimon S."/>
            <person name="Zhang W."/>
            <person name="Yang X."/>
            <person name="Jeffery I.B."/>
            <person name="Cooney J.C."/>
            <person name="Kagawa T.F."/>
            <person name="Liu W."/>
            <person name="Song Y."/>
            <person name="Salvetti E."/>
            <person name="Wrobel A."/>
            <person name="Rasinkangas P."/>
            <person name="Parkhill J."/>
            <person name="Rea M.C."/>
            <person name="O'Sullivan O."/>
            <person name="Ritari J."/>
            <person name="Douillard F.P."/>
            <person name="Paul Ross R."/>
            <person name="Yang R."/>
            <person name="Briner A.E."/>
            <person name="Felis G.E."/>
            <person name="de Vos W.M."/>
            <person name="Barrangou R."/>
            <person name="Klaenhammer T.R."/>
            <person name="Caufield P.W."/>
            <person name="Cui Y."/>
            <person name="Zhang H."/>
            <person name="O'Toole P.W."/>
        </authorList>
    </citation>
    <scope>NUCLEOTIDE SEQUENCE [LARGE SCALE GENOMIC DNA]</scope>
    <source>
        <strain evidence="2 3">DSM 21775</strain>
    </source>
</reference>
<dbReference type="EMBL" id="AYZH01000012">
    <property type="protein sequence ID" value="KRN01974.1"/>
    <property type="molecule type" value="Genomic_DNA"/>
</dbReference>
<feature type="signal peptide" evidence="1">
    <location>
        <begin position="1"/>
        <end position="30"/>
    </location>
</feature>
<accession>A0A0R2DEL0</accession>
<evidence type="ECO:0000256" key="1">
    <source>
        <dbReference type="SAM" id="SignalP"/>
    </source>
</evidence>
<dbReference type="Proteomes" id="UP000051589">
    <property type="component" value="Unassembled WGS sequence"/>
</dbReference>
<organism evidence="2 3">
    <name type="scientific">Levilactobacillus senmaizukei DSM 21775 = NBRC 103853</name>
    <dbReference type="NCBI Taxonomy" id="1423803"/>
    <lineage>
        <taxon>Bacteria</taxon>
        <taxon>Bacillati</taxon>
        <taxon>Bacillota</taxon>
        <taxon>Bacilli</taxon>
        <taxon>Lactobacillales</taxon>
        <taxon>Lactobacillaceae</taxon>
        <taxon>Levilactobacillus</taxon>
    </lineage>
</organism>